<sequence length="87" mass="9639">MTKYIARFMKNVLGENGHEVEICQRVVKVEASTKNQACEMAKLSFCQLENVSEWWLHADSFIVSAVRNPGDAPRNPAGAVSKTLVTS</sequence>
<evidence type="ECO:0000313" key="2">
    <source>
        <dbReference type="EMBL" id="SEE43180.1"/>
    </source>
</evidence>
<evidence type="ECO:0000256" key="1">
    <source>
        <dbReference type="SAM" id="MobiDB-lite"/>
    </source>
</evidence>
<dbReference type="AlphaFoldDB" id="A0A1M7IMQ8"/>
<proteinExistence type="predicted"/>
<accession>A0A1M7IMQ8</accession>
<dbReference type="OrthoDB" id="8255265at2"/>
<name>A0A1M7IMQ8_9BRAD</name>
<dbReference type="RefSeq" id="WP_074829703.1">
    <property type="nucleotide sequence ID" value="NZ_FNTI01000001.1"/>
</dbReference>
<protein>
    <submittedName>
        <fullName evidence="2">Uncharacterized protein</fullName>
    </submittedName>
</protein>
<dbReference type="Proteomes" id="UP000183208">
    <property type="component" value="Unassembled WGS sequence"/>
</dbReference>
<evidence type="ECO:0000313" key="3">
    <source>
        <dbReference type="Proteomes" id="UP000183208"/>
    </source>
</evidence>
<dbReference type="EMBL" id="FNTI01000001">
    <property type="protein sequence ID" value="SEE43180.1"/>
    <property type="molecule type" value="Genomic_DNA"/>
</dbReference>
<gene>
    <name evidence="2" type="ORF">SAMN05444171_7457</name>
</gene>
<organism evidence="2 3">
    <name type="scientific">Bradyrhizobium lablabi</name>
    <dbReference type="NCBI Taxonomy" id="722472"/>
    <lineage>
        <taxon>Bacteria</taxon>
        <taxon>Pseudomonadati</taxon>
        <taxon>Pseudomonadota</taxon>
        <taxon>Alphaproteobacteria</taxon>
        <taxon>Hyphomicrobiales</taxon>
        <taxon>Nitrobacteraceae</taxon>
        <taxon>Bradyrhizobium</taxon>
    </lineage>
</organism>
<feature type="region of interest" description="Disordered" evidence="1">
    <location>
        <begin position="67"/>
        <end position="87"/>
    </location>
</feature>
<reference evidence="2 3" key="1">
    <citation type="submission" date="2016-10" db="EMBL/GenBank/DDBJ databases">
        <authorList>
            <person name="de Groot N.N."/>
        </authorList>
    </citation>
    <scope>NUCLEOTIDE SEQUENCE [LARGE SCALE GENOMIC DNA]</scope>
    <source>
        <strain evidence="2 3">GAS522</strain>
    </source>
</reference>